<dbReference type="GO" id="GO:0003677">
    <property type="term" value="F:DNA binding"/>
    <property type="evidence" value="ECO:0007669"/>
    <property type="project" value="TreeGrafter"/>
</dbReference>
<reference evidence="3" key="1">
    <citation type="submission" date="2018-10" db="EMBL/GenBank/DDBJ databases">
        <title>Transcriptome assembly of Aceria tosichella (Wheat curl mite) Type 2.</title>
        <authorList>
            <person name="Scully E.D."/>
            <person name="Geib S.M."/>
            <person name="Palmer N.A."/>
            <person name="Gupta A.K."/>
            <person name="Sarath G."/>
            <person name="Tatineni S."/>
        </authorList>
    </citation>
    <scope>NUCLEOTIDE SEQUENCE</scope>
    <source>
        <strain evidence="3">LincolnNE</strain>
    </source>
</reference>
<feature type="region of interest" description="Disordered" evidence="1">
    <location>
        <begin position="30"/>
        <end position="55"/>
    </location>
</feature>
<evidence type="ECO:0000259" key="2">
    <source>
        <dbReference type="Pfam" id="PF18192"/>
    </source>
</evidence>
<proteinExistence type="predicted"/>
<feature type="compositionally biased region" description="Polar residues" evidence="1">
    <location>
        <begin position="45"/>
        <end position="55"/>
    </location>
</feature>
<dbReference type="AlphaFoldDB" id="A0A6G1S9M5"/>
<dbReference type="GO" id="GO:0005634">
    <property type="term" value="C:nucleus"/>
    <property type="evidence" value="ECO:0007669"/>
    <property type="project" value="TreeGrafter"/>
</dbReference>
<dbReference type="Pfam" id="PF18192">
    <property type="entry name" value="DNTTIP1_dimer"/>
    <property type="match status" value="1"/>
</dbReference>
<evidence type="ECO:0000313" key="3">
    <source>
        <dbReference type="EMBL" id="MDE47216.1"/>
    </source>
</evidence>
<accession>A0A6G1S9M5</accession>
<protein>
    <recommendedName>
        <fullName evidence="2">DNTTIP1 dimerisation domain-containing protein</fullName>
    </recommendedName>
</protein>
<dbReference type="GO" id="GO:0031491">
    <property type="term" value="F:nucleosome binding"/>
    <property type="evidence" value="ECO:0007669"/>
    <property type="project" value="TreeGrafter"/>
</dbReference>
<dbReference type="PANTHER" id="PTHR23399">
    <property type="entry name" value="DEOXYNUCLEOTIDYLTRANSFERASE TERMINAL-INTERACTING PROTEIN 1"/>
    <property type="match status" value="1"/>
</dbReference>
<sequence>MHVTQYSHLDNLVDTHTFTAIIRTASASTPTPIATDMSSDRRSINQKSSTSKSMNALRQLLQESINEEIDEIMQRYIKQYIEPAAENIEMNQKLGVIATNGIPPKQCIKTICRQILDEAKKMY</sequence>
<dbReference type="PANTHER" id="PTHR23399:SF2">
    <property type="entry name" value="DEOXYNUCLEOTIDYLTRANSFERASE TERMINAL-INTERACTING PROTEIN 1"/>
    <property type="match status" value="1"/>
</dbReference>
<dbReference type="InterPro" id="IPR026064">
    <property type="entry name" value="TdIF1"/>
</dbReference>
<feature type="domain" description="DNTTIP1 dimerisation" evidence="2">
    <location>
        <begin position="52"/>
        <end position="123"/>
    </location>
</feature>
<gene>
    <name evidence="3" type="ORF">g.21170</name>
</gene>
<evidence type="ECO:0000256" key="1">
    <source>
        <dbReference type="SAM" id="MobiDB-lite"/>
    </source>
</evidence>
<dbReference type="EMBL" id="GGYP01002445">
    <property type="protein sequence ID" value="MDE47216.1"/>
    <property type="molecule type" value="Transcribed_RNA"/>
</dbReference>
<organism evidence="3">
    <name type="scientific">Aceria tosichella</name>
    <name type="common">wheat curl mite</name>
    <dbReference type="NCBI Taxonomy" id="561515"/>
    <lineage>
        <taxon>Eukaryota</taxon>
        <taxon>Metazoa</taxon>
        <taxon>Ecdysozoa</taxon>
        <taxon>Arthropoda</taxon>
        <taxon>Chelicerata</taxon>
        <taxon>Arachnida</taxon>
        <taxon>Acari</taxon>
        <taxon>Acariformes</taxon>
        <taxon>Trombidiformes</taxon>
        <taxon>Prostigmata</taxon>
        <taxon>Eupodina</taxon>
        <taxon>Eriophyoidea</taxon>
        <taxon>Eriophyidae</taxon>
        <taxon>Eriophyinae</taxon>
        <taxon>Aceriini</taxon>
        <taxon>Aceria</taxon>
    </lineage>
</organism>
<dbReference type="InterPro" id="IPR041384">
    <property type="entry name" value="DNTTIP1_dimer"/>
</dbReference>
<name>A0A6G1S9M5_9ACAR</name>